<dbReference type="Gene3D" id="1.10.238.10">
    <property type="entry name" value="EF-hand"/>
    <property type="match status" value="1"/>
</dbReference>
<dbReference type="PROSITE" id="PS50222">
    <property type="entry name" value="EF_HAND_2"/>
    <property type="match status" value="2"/>
</dbReference>
<dbReference type="eggNOG" id="COG5126">
    <property type="taxonomic scope" value="Bacteria"/>
</dbReference>
<feature type="compositionally biased region" description="Low complexity" evidence="1">
    <location>
        <begin position="109"/>
        <end position="118"/>
    </location>
</feature>
<evidence type="ECO:0000259" key="2">
    <source>
        <dbReference type="PROSITE" id="PS50222"/>
    </source>
</evidence>
<reference evidence="3 4" key="1">
    <citation type="journal article" date="2013" name="Genome Biol.">
        <title>Genomic analysis reveals key aspects of prokaryotic symbiosis in the phototrophic consortium "Chlorochromatium aggregatum".</title>
        <authorList>
            <person name="Liu Z."/>
            <person name="Muller J."/>
            <person name="Li T."/>
            <person name="Alvey R.M."/>
            <person name="Vogl K."/>
            <person name="Frigaard N.U."/>
            <person name="Rockwell N.C."/>
            <person name="Boyd E.S."/>
            <person name="Tomsho L.P."/>
            <person name="Schuster S.C."/>
            <person name="Henke P."/>
            <person name="Rohde M."/>
            <person name="Overmann J."/>
            <person name="Bryant D.A."/>
        </authorList>
    </citation>
    <scope>NUCLEOTIDE SEQUENCE [LARGE SCALE GENOMIC DNA]</scope>
    <source>
        <strain evidence="3">CR</strain>
    </source>
</reference>
<dbReference type="SMART" id="SM00054">
    <property type="entry name" value="EFh"/>
    <property type="match status" value="2"/>
</dbReference>
<dbReference type="PROSITE" id="PS00018">
    <property type="entry name" value="EF_HAND_1"/>
    <property type="match status" value="2"/>
</dbReference>
<evidence type="ECO:0000256" key="1">
    <source>
        <dbReference type="SAM" id="MobiDB-lite"/>
    </source>
</evidence>
<dbReference type="InterPro" id="IPR011992">
    <property type="entry name" value="EF-hand-dom_pair"/>
</dbReference>
<name>U5N8G1_9BURK</name>
<keyword evidence="4" id="KW-1185">Reference proteome</keyword>
<feature type="compositionally biased region" description="Gly residues" evidence="1">
    <location>
        <begin position="137"/>
        <end position="157"/>
    </location>
</feature>
<accession>U5N8G1</accession>
<dbReference type="InterPro" id="IPR018247">
    <property type="entry name" value="EF_Hand_1_Ca_BS"/>
</dbReference>
<feature type="domain" description="EF-hand" evidence="2">
    <location>
        <begin position="16"/>
        <end position="51"/>
    </location>
</feature>
<evidence type="ECO:0000313" key="3">
    <source>
        <dbReference type="EMBL" id="AGX86553.1"/>
    </source>
</evidence>
<dbReference type="EMBL" id="CP004885">
    <property type="protein sequence ID" value="AGX86553.1"/>
    <property type="molecule type" value="Genomic_DNA"/>
</dbReference>
<dbReference type="KEGG" id="cbx:Cenrod_0435"/>
<organism evidence="3 4">
    <name type="scientific">Candidatus Symbiobacter mobilis CR</name>
    <dbReference type="NCBI Taxonomy" id="946483"/>
    <lineage>
        <taxon>Bacteria</taxon>
        <taxon>Pseudomonadati</taxon>
        <taxon>Pseudomonadota</taxon>
        <taxon>Betaproteobacteria</taxon>
        <taxon>Burkholderiales</taxon>
        <taxon>Comamonadaceae</taxon>
    </lineage>
</organism>
<dbReference type="RefSeq" id="WP_022771374.1">
    <property type="nucleotide sequence ID" value="NC_022576.1"/>
</dbReference>
<protein>
    <submittedName>
        <fullName evidence="3">Calcium-binding EF-hand-like protein</fullName>
    </submittedName>
</protein>
<proteinExistence type="predicted"/>
<gene>
    <name evidence="3" type="ORF">Cenrod_0435</name>
</gene>
<feature type="domain" description="EF-hand" evidence="2">
    <location>
        <begin position="53"/>
        <end position="88"/>
    </location>
</feature>
<evidence type="ECO:0000313" key="4">
    <source>
        <dbReference type="Proteomes" id="UP000017184"/>
    </source>
</evidence>
<dbReference type="GO" id="GO:0005509">
    <property type="term" value="F:calcium ion binding"/>
    <property type="evidence" value="ECO:0007669"/>
    <property type="project" value="InterPro"/>
</dbReference>
<dbReference type="PATRIC" id="fig|946483.4.peg.438"/>
<dbReference type="InterPro" id="IPR002048">
    <property type="entry name" value="EF_hand_dom"/>
</dbReference>
<feature type="region of interest" description="Disordered" evidence="1">
    <location>
        <begin position="61"/>
        <end position="186"/>
    </location>
</feature>
<dbReference type="AlphaFoldDB" id="U5N8G1"/>
<dbReference type="Pfam" id="PF13202">
    <property type="entry name" value="EF-hand_5"/>
    <property type="match status" value="2"/>
</dbReference>
<dbReference type="SUPFAM" id="SSF47473">
    <property type="entry name" value="EF-hand"/>
    <property type="match status" value="1"/>
</dbReference>
<dbReference type="HOGENOM" id="CLU_1233192_0_0_4"/>
<dbReference type="Proteomes" id="UP000017184">
    <property type="component" value="Chromosome"/>
</dbReference>
<dbReference type="CDD" id="cd00051">
    <property type="entry name" value="EFh"/>
    <property type="match status" value="1"/>
</dbReference>
<sequence length="224" mass="22179">MGSIASIGAAGSTWLQRSPMQEKLFAKVDADSSGSVNSTELQSMLDDVGTKTGQSFDSKALFTSMDTNSDGSLGQEELADGMRGVLPPPPTTMEFAQSRGMSDSGEPSAPGEANAAGQPPGGPGGMRPAGGPPPGGGPGAAGGPGGGSGGGPGGAPGAGSATSQTNATYDPLDTNEDGEVSEQERLAGEIKKAAEEAATEEGWVTLLQQVYEPAESTSTVDTMV</sequence>
<dbReference type="STRING" id="946483.Cenrod_0435"/>